<dbReference type="GO" id="GO:0052656">
    <property type="term" value="F:L-isoleucine-2-oxoglutarate transaminase activity"/>
    <property type="evidence" value="ECO:0007669"/>
    <property type="project" value="RHEA"/>
</dbReference>
<dbReference type="UniPathway" id="UPA00047">
    <property type="reaction ID" value="UER00058"/>
</dbReference>
<evidence type="ECO:0000313" key="20">
    <source>
        <dbReference type="EMBL" id="QFI63313.1"/>
    </source>
</evidence>
<comment type="similarity">
    <text evidence="6 16">Belongs to the class-IV pyridoxal-phosphate-dependent aminotransferase family.</text>
</comment>
<dbReference type="GO" id="GO:0009097">
    <property type="term" value="P:isoleucine biosynthetic process"/>
    <property type="evidence" value="ECO:0007669"/>
    <property type="project" value="UniProtKB-UniPathway"/>
</dbReference>
<evidence type="ECO:0000256" key="13">
    <source>
        <dbReference type="ARBA" id="ARBA00048798"/>
    </source>
</evidence>
<dbReference type="AlphaFoldDB" id="A0A5P6NDP3"/>
<dbReference type="InterPro" id="IPR036038">
    <property type="entry name" value="Aminotransferase-like"/>
</dbReference>
<accession>A0A5P6NDP3</accession>
<dbReference type="InterPro" id="IPR043131">
    <property type="entry name" value="BCAT-like_N"/>
</dbReference>
<dbReference type="UniPathway" id="UPA00049">
    <property type="reaction ID" value="UER00062"/>
</dbReference>
<dbReference type="GO" id="GO:0052654">
    <property type="term" value="F:L-leucine-2-oxoglutarate transaminase activity"/>
    <property type="evidence" value="ECO:0007669"/>
    <property type="project" value="RHEA"/>
</dbReference>
<comment type="catalytic activity">
    <reaction evidence="12 18">
        <text>L-valine + 2-oxoglutarate = 3-methyl-2-oxobutanoate + L-glutamate</text>
        <dbReference type="Rhea" id="RHEA:24813"/>
        <dbReference type="ChEBI" id="CHEBI:11851"/>
        <dbReference type="ChEBI" id="CHEBI:16810"/>
        <dbReference type="ChEBI" id="CHEBI:29985"/>
        <dbReference type="ChEBI" id="CHEBI:57762"/>
        <dbReference type="EC" id="2.6.1.42"/>
    </reaction>
</comment>
<evidence type="ECO:0000256" key="11">
    <source>
        <dbReference type="ARBA" id="ARBA00023304"/>
    </source>
</evidence>
<dbReference type="RefSeq" id="WP_151885594.1">
    <property type="nucleotide sequence ID" value="NZ_CP032228.1"/>
</dbReference>
<dbReference type="GeneID" id="69697348"/>
<evidence type="ECO:0000256" key="4">
    <source>
        <dbReference type="ARBA" id="ARBA00004931"/>
    </source>
</evidence>
<dbReference type="SUPFAM" id="SSF56752">
    <property type="entry name" value="D-aminoacid aminotransferase-like PLP-dependent enzymes"/>
    <property type="match status" value="1"/>
</dbReference>
<dbReference type="GO" id="GO:0009099">
    <property type="term" value="P:L-valine biosynthetic process"/>
    <property type="evidence" value="ECO:0007669"/>
    <property type="project" value="UniProtKB-UniPathway"/>
</dbReference>
<evidence type="ECO:0000256" key="5">
    <source>
        <dbReference type="ARBA" id="ARBA00005072"/>
    </source>
</evidence>
<dbReference type="InterPro" id="IPR033939">
    <property type="entry name" value="BCAT_family"/>
</dbReference>
<sequence>MKFIRLSHRNPTRCDSIAEAISRPGFGSQFTDHMVVIEYDANNGGWHSAIVGPRQPLLIDPAAGVLHYAQEIFEGLKAYRHSDGGIALFRPLENARRFNASARRLAMPEIPEKLFLKSLQELVEVDKNWVPEATNGTLYLRPFMIATEAFLGVRPATKYKFVVIASPSGNYFRSGESTINIWVSDYTRAAPGGTGEAKCGGNYAASLVPTGEAFSHGYDQVMFLDAVERKWIEELGGMNLFFVFADGRILTPPLGGTILAGITRDSLISLLRDMGHEVIEDRYSIANLKRDVRSNALVEVIACGTAATVTSVGRVKSSKYNIVIGSESAGPVAKAARDKLIAIQTGEASDSFGWVMRIGNAS</sequence>
<dbReference type="PANTHER" id="PTHR11825:SF44">
    <property type="entry name" value="BRANCHED-CHAIN-AMINO-ACID AMINOTRANSFERASE"/>
    <property type="match status" value="1"/>
</dbReference>
<evidence type="ECO:0000256" key="8">
    <source>
        <dbReference type="ARBA" id="ARBA00022605"/>
    </source>
</evidence>
<dbReference type="Pfam" id="PF01063">
    <property type="entry name" value="Aminotran_4"/>
    <property type="match status" value="1"/>
</dbReference>
<comment type="pathway">
    <text evidence="5 19">Amino-acid biosynthesis; L-leucine biosynthesis; L-leucine from 3-methyl-2-oxobutanoate: step 4/4.</text>
</comment>
<comment type="catalytic activity">
    <reaction evidence="14 18">
        <text>L-leucine + 2-oxoglutarate = 4-methyl-2-oxopentanoate + L-glutamate</text>
        <dbReference type="Rhea" id="RHEA:18321"/>
        <dbReference type="ChEBI" id="CHEBI:16810"/>
        <dbReference type="ChEBI" id="CHEBI:17865"/>
        <dbReference type="ChEBI" id="CHEBI:29985"/>
        <dbReference type="ChEBI" id="CHEBI:57427"/>
        <dbReference type="EC" id="2.6.1.42"/>
    </reaction>
</comment>
<feature type="modified residue" description="N6-(pyridoxal phosphate)lysine" evidence="15">
    <location>
        <position position="198"/>
    </location>
</feature>
<dbReference type="EMBL" id="CP032228">
    <property type="protein sequence ID" value="QFI63313.1"/>
    <property type="molecule type" value="Genomic_DNA"/>
</dbReference>
<dbReference type="InterPro" id="IPR043132">
    <property type="entry name" value="BCAT-like_C"/>
</dbReference>
<keyword evidence="8 18" id="KW-0028">Amino-acid biosynthesis</keyword>
<dbReference type="GO" id="GO:0009098">
    <property type="term" value="P:L-leucine biosynthetic process"/>
    <property type="evidence" value="ECO:0007669"/>
    <property type="project" value="UniProtKB-UniPathway"/>
</dbReference>
<comment type="catalytic activity">
    <reaction evidence="13 18">
        <text>L-isoleucine + 2-oxoglutarate = (S)-3-methyl-2-oxopentanoate + L-glutamate</text>
        <dbReference type="Rhea" id="RHEA:24801"/>
        <dbReference type="ChEBI" id="CHEBI:16810"/>
        <dbReference type="ChEBI" id="CHEBI:29985"/>
        <dbReference type="ChEBI" id="CHEBI:35146"/>
        <dbReference type="ChEBI" id="CHEBI:58045"/>
        <dbReference type="EC" id="2.6.1.42"/>
    </reaction>
</comment>
<dbReference type="CDD" id="cd01557">
    <property type="entry name" value="BCAT_beta_family"/>
    <property type="match status" value="1"/>
</dbReference>
<organism evidence="20 21">
    <name type="scientific">Qipengyuania flava</name>
    <dbReference type="NCBI Taxonomy" id="192812"/>
    <lineage>
        <taxon>Bacteria</taxon>
        <taxon>Pseudomonadati</taxon>
        <taxon>Pseudomonadota</taxon>
        <taxon>Alphaproteobacteria</taxon>
        <taxon>Sphingomonadales</taxon>
        <taxon>Erythrobacteraceae</taxon>
        <taxon>Qipengyuania</taxon>
    </lineage>
</organism>
<keyword evidence="7 18" id="KW-0032">Aminotransferase</keyword>
<evidence type="ECO:0000256" key="19">
    <source>
        <dbReference type="RuleBase" id="RU004519"/>
    </source>
</evidence>
<dbReference type="EC" id="2.6.1.42" evidence="18"/>
<dbReference type="NCBIfam" id="TIGR01123">
    <property type="entry name" value="ilvE_II"/>
    <property type="match status" value="1"/>
</dbReference>
<gene>
    <name evidence="20" type="ORF">D0Y83_08555</name>
</gene>
<keyword evidence="9 18" id="KW-0808">Transferase</keyword>
<evidence type="ECO:0000256" key="10">
    <source>
        <dbReference type="ARBA" id="ARBA00022898"/>
    </source>
</evidence>
<comment type="cofactor">
    <cofactor evidence="1 17">
        <name>pyridoxal 5'-phosphate</name>
        <dbReference type="ChEBI" id="CHEBI:597326"/>
    </cofactor>
</comment>
<dbReference type="PANTHER" id="PTHR11825">
    <property type="entry name" value="SUBGROUP IIII AMINOTRANSFERASE"/>
    <property type="match status" value="1"/>
</dbReference>
<evidence type="ECO:0000256" key="7">
    <source>
        <dbReference type="ARBA" id="ARBA00022576"/>
    </source>
</evidence>
<protein>
    <recommendedName>
        <fullName evidence="18">Branched-chain-amino-acid aminotransferase</fullName>
        <ecNumber evidence="18">2.6.1.42</ecNumber>
    </recommendedName>
</protein>
<evidence type="ECO:0000256" key="9">
    <source>
        <dbReference type="ARBA" id="ARBA00022679"/>
    </source>
</evidence>
<dbReference type="PROSITE" id="PS00770">
    <property type="entry name" value="AA_TRANSFER_CLASS_4"/>
    <property type="match status" value="1"/>
</dbReference>
<evidence type="ECO:0000256" key="2">
    <source>
        <dbReference type="ARBA" id="ARBA00003109"/>
    </source>
</evidence>
<dbReference type="UniPathway" id="UPA00048">
    <property type="reaction ID" value="UER00073"/>
</dbReference>
<evidence type="ECO:0000256" key="16">
    <source>
        <dbReference type="RuleBase" id="RU004106"/>
    </source>
</evidence>
<evidence type="ECO:0000256" key="14">
    <source>
        <dbReference type="ARBA" id="ARBA00049229"/>
    </source>
</evidence>
<evidence type="ECO:0000256" key="17">
    <source>
        <dbReference type="RuleBase" id="RU004516"/>
    </source>
</evidence>
<comment type="function">
    <text evidence="2">Acts on leucine, isoleucine and valine.</text>
</comment>
<evidence type="ECO:0000256" key="1">
    <source>
        <dbReference type="ARBA" id="ARBA00001933"/>
    </source>
</evidence>
<evidence type="ECO:0000256" key="3">
    <source>
        <dbReference type="ARBA" id="ARBA00004824"/>
    </source>
</evidence>
<dbReference type="InterPro" id="IPR018300">
    <property type="entry name" value="Aminotrans_IV_CS"/>
</dbReference>
<evidence type="ECO:0000256" key="15">
    <source>
        <dbReference type="PIRSR" id="PIRSR006468-1"/>
    </source>
</evidence>
<dbReference type="Gene3D" id="3.30.470.10">
    <property type="match status" value="1"/>
</dbReference>
<evidence type="ECO:0000256" key="12">
    <source>
        <dbReference type="ARBA" id="ARBA00048212"/>
    </source>
</evidence>
<dbReference type="GO" id="GO:0052655">
    <property type="term" value="F:L-valine-2-oxoglutarate transaminase activity"/>
    <property type="evidence" value="ECO:0007669"/>
    <property type="project" value="RHEA"/>
</dbReference>
<keyword evidence="10 17" id="KW-0663">Pyridoxal phosphate</keyword>
<dbReference type="InterPro" id="IPR001544">
    <property type="entry name" value="Aminotrans_IV"/>
</dbReference>
<dbReference type="Proteomes" id="UP000325385">
    <property type="component" value="Chromosome"/>
</dbReference>
<evidence type="ECO:0000256" key="6">
    <source>
        <dbReference type="ARBA" id="ARBA00009320"/>
    </source>
</evidence>
<dbReference type="Gene3D" id="3.20.10.10">
    <property type="entry name" value="D-amino Acid Aminotransferase, subunit A, domain 2"/>
    <property type="match status" value="1"/>
</dbReference>
<evidence type="ECO:0000313" key="21">
    <source>
        <dbReference type="Proteomes" id="UP000325385"/>
    </source>
</evidence>
<comment type="pathway">
    <text evidence="3 19">Amino-acid biosynthesis; L-isoleucine biosynthesis; L-isoleucine from 2-oxobutanoate: step 4/4.</text>
</comment>
<keyword evidence="11 18" id="KW-0100">Branched-chain amino acid biosynthesis</keyword>
<comment type="pathway">
    <text evidence="4 19">Amino-acid biosynthesis; L-valine biosynthesis; L-valine from pyruvate: step 4/4.</text>
</comment>
<dbReference type="InterPro" id="IPR005786">
    <property type="entry name" value="B_amino_transII"/>
</dbReference>
<dbReference type="PIRSF" id="PIRSF006468">
    <property type="entry name" value="BCAT1"/>
    <property type="match status" value="1"/>
</dbReference>
<name>A0A5P6NDP3_9SPHN</name>
<reference evidence="21" key="1">
    <citation type="submission" date="2018-09" db="EMBL/GenBank/DDBJ databases">
        <title>Nocardia yunnanensis sp. nov., an actinomycete isolated from a soil sample.</title>
        <authorList>
            <person name="Zhang J."/>
        </authorList>
    </citation>
    <scope>NUCLEOTIDE SEQUENCE [LARGE SCALE GENOMIC DNA]</scope>
    <source>
        <strain evidence="21">21-3</strain>
    </source>
</reference>
<proteinExistence type="inferred from homology"/>
<dbReference type="NCBIfam" id="NF009897">
    <property type="entry name" value="PRK13357.1"/>
    <property type="match status" value="1"/>
</dbReference>
<evidence type="ECO:0000256" key="18">
    <source>
        <dbReference type="RuleBase" id="RU004517"/>
    </source>
</evidence>